<feature type="region of interest" description="Disordered" evidence="1">
    <location>
        <begin position="51"/>
        <end position="76"/>
    </location>
</feature>
<reference evidence="4 5" key="1">
    <citation type="journal article" date="2019" name="Sci. Data">
        <title>Hybrid genome assembly and annotation of Danionella translucida.</title>
        <authorList>
            <person name="Kadobianskyi M."/>
            <person name="Schulze L."/>
            <person name="Schuelke M."/>
            <person name="Judkewitz B."/>
        </authorList>
    </citation>
    <scope>NUCLEOTIDE SEQUENCE [LARGE SCALE GENOMIC DNA]</scope>
    <source>
        <strain evidence="4 5">Bolton</strain>
    </source>
</reference>
<name>A0A553Q3I3_9TELE</name>
<feature type="transmembrane region" description="Helical" evidence="2">
    <location>
        <begin position="164"/>
        <end position="185"/>
    </location>
</feature>
<keyword evidence="2" id="KW-0812">Transmembrane</keyword>
<accession>A0A553Q3I3</accession>
<dbReference type="Proteomes" id="UP000316079">
    <property type="component" value="Unassembled WGS sequence"/>
</dbReference>
<keyword evidence="5" id="KW-1185">Reference proteome</keyword>
<feature type="compositionally biased region" description="Low complexity" evidence="1">
    <location>
        <begin position="64"/>
        <end position="76"/>
    </location>
</feature>
<keyword evidence="2" id="KW-1133">Transmembrane helix</keyword>
<feature type="compositionally biased region" description="Low complexity" evidence="1">
    <location>
        <begin position="115"/>
        <end position="131"/>
    </location>
</feature>
<protein>
    <submittedName>
        <fullName evidence="4">Uncharacterized protein</fullName>
    </submittedName>
</protein>
<keyword evidence="3" id="KW-0732">Signal</keyword>
<dbReference type="OrthoDB" id="8964578at2759"/>
<dbReference type="AlphaFoldDB" id="A0A553Q3I3"/>
<feature type="region of interest" description="Disordered" evidence="1">
    <location>
        <begin position="108"/>
        <end position="131"/>
    </location>
</feature>
<sequence length="219" mass="23384">MGRCGNLTLCAIFIFFRSFITGTETNSSSTMATTIFPKNNLNEPTELPVKNQTELNPVNPTSPQPSTTQGFTTFTPTTESKSAHTIWISPAAASPTVSIVTTVNLESSRAPIKPTSSSSPSSSSSESIFTTLSDSSVQDKAHLNSPSALNIGDAESSHVPPDPLLAGLLSSFVVIAALVSILLFLRFRNMHGGSPEFRPLQDLPMDDMLEDAPLSVYSY</sequence>
<dbReference type="EMBL" id="SRMA01026400">
    <property type="protein sequence ID" value="TRY84494.1"/>
    <property type="molecule type" value="Genomic_DNA"/>
</dbReference>
<evidence type="ECO:0000313" key="4">
    <source>
        <dbReference type="EMBL" id="TRY84494.1"/>
    </source>
</evidence>
<keyword evidence="2" id="KW-0472">Membrane</keyword>
<feature type="signal peptide" evidence="3">
    <location>
        <begin position="1"/>
        <end position="22"/>
    </location>
</feature>
<comment type="caution">
    <text evidence="4">The sequence shown here is derived from an EMBL/GenBank/DDBJ whole genome shotgun (WGS) entry which is preliminary data.</text>
</comment>
<evidence type="ECO:0000313" key="5">
    <source>
        <dbReference type="Proteomes" id="UP000316079"/>
    </source>
</evidence>
<evidence type="ECO:0000256" key="1">
    <source>
        <dbReference type="SAM" id="MobiDB-lite"/>
    </source>
</evidence>
<feature type="chain" id="PRO_5022118780" evidence="3">
    <location>
        <begin position="23"/>
        <end position="219"/>
    </location>
</feature>
<gene>
    <name evidence="4" type="ORF">DNTS_035840</name>
</gene>
<organism evidence="4 5">
    <name type="scientific">Danionella cerebrum</name>
    <dbReference type="NCBI Taxonomy" id="2873325"/>
    <lineage>
        <taxon>Eukaryota</taxon>
        <taxon>Metazoa</taxon>
        <taxon>Chordata</taxon>
        <taxon>Craniata</taxon>
        <taxon>Vertebrata</taxon>
        <taxon>Euteleostomi</taxon>
        <taxon>Actinopterygii</taxon>
        <taxon>Neopterygii</taxon>
        <taxon>Teleostei</taxon>
        <taxon>Ostariophysi</taxon>
        <taxon>Cypriniformes</taxon>
        <taxon>Danionidae</taxon>
        <taxon>Danioninae</taxon>
        <taxon>Danionella</taxon>
    </lineage>
</organism>
<proteinExistence type="predicted"/>
<evidence type="ECO:0000256" key="3">
    <source>
        <dbReference type="SAM" id="SignalP"/>
    </source>
</evidence>
<evidence type="ECO:0000256" key="2">
    <source>
        <dbReference type="SAM" id="Phobius"/>
    </source>
</evidence>